<evidence type="ECO:0000256" key="9">
    <source>
        <dbReference type="ARBA" id="ARBA00023034"/>
    </source>
</evidence>
<evidence type="ECO:0000313" key="18">
    <source>
        <dbReference type="EMBL" id="TKC39324.1"/>
    </source>
</evidence>
<keyword evidence="5" id="KW-0808">Transferase</keyword>
<accession>A0A4U1ERS0</accession>
<comment type="caution">
    <text evidence="18">The sequence shown here is derived from an EMBL/GenBank/DDBJ whole genome shotgun (WGS) entry which is preliminary data.</text>
</comment>
<keyword evidence="4" id="KW-0328">Glycosyltransferase</keyword>
<evidence type="ECO:0000256" key="3">
    <source>
        <dbReference type="ARBA" id="ARBA00006003"/>
    </source>
</evidence>
<evidence type="ECO:0000256" key="16">
    <source>
        <dbReference type="ARBA" id="ARBA00043773"/>
    </source>
</evidence>
<dbReference type="EC" id="2.4.3.2" evidence="13"/>
<keyword evidence="10" id="KW-0472">Membrane</keyword>
<dbReference type="FunFam" id="3.90.1480.20:FF:000015">
    <property type="entry name" value="Lactosylceramide alpha-2,3-sialyltransferase"/>
    <property type="match status" value="1"/>
</dbReference>
<evidence type="ECO:0000256" key="6">
    <source>
        <dbReference type="ARBA" id="ARBA00022692"/>
    </source>
</evidence>
<dbReference type="PANTHER" id="PTHR46032:SF5">
    <property type="entry name" value="ST3 BETA-GALACTOSIDE ALPHA-2,3-SIALYLTRANSFERASE 8"/>
    <property type="match status" value="1"/>
</dbReference>
<dbReference type="PANTHER" id="PTHR46032">
    <property type="entry name" value="ALPHA-2,3-SIALYLTRANSFERASE ST3GAL I ISOFORM X1"/>
    <property type="match status" value="1"/>
</dbReference>
<name>A0A4U1ERS0_MONMO</name>
<dbReference type="Gene3D" id="3.90.1480.20">
    <property type="entry name" value="Glycosyl transferase family 29"/>
    <property type="match status" value="1"/>
</dbReference>
<dbReference type="Proteomes" id="UP000308365">
    <property type="component" value="Unassembled WGS sequence"/>
</dbReference>
<comment type="catalytic activity">
    <reaction evidence="17">
        <text>ganglioside GM1 (d18:1(4E)/18:0) + CMP-N-acetyl-beta-neuraminate = ganglioside GD1a (18:1(4E)/18:0) + CMP + H(+)</text>
        <dbReference type="Rhea" id="RHEA:48248"/>
        <dbReference type="ChEBI" id="CHEBI:15378"/>
        <dbReference type="ChEBI" id="CHEBI:57812"/>
        <dbReference type="ChEBI" id="CHEBI:60377"/>
        <dbReference type="ChEBI" id="CHEBI:73110"/>
        <dbReference type="ChEBI" id="CHEBI:90153"/>
    </reaction>
    <physiologicalReaction direction="left-to-right" evidence="17">
        <dbReference type="Rhea" id="RHEA:48249"/>
    </physiologicalReaction>
</comment>
<evidence type="ECO:0000313" key="19">
    <source>
        <dbReference type="Proteomes" id="UP000308365"/>
    </source>
</evidence>
<dbReference type="GO" id="GO:0097503">
    <property type="term" value="P:sialylation"/>
    <property type="evidence" value="ECO:0007669"/>
    <property type="project" value="TreeGrafter"/>
</dbReference>
<reference evidence="19" key="1">
    <citation type="journal article" date="2019" name="IScience">
        <title>Narwhal Genome Reveals Long-Term Low Genetic Diversity despite Current Large Abundance Size.</title>
        <authorList>
            <person name="Westbury M.V."/>
            <person name="Petersen B."/>
            <person name="Garde E."/>
            <person name="Heide-Jorgensen M.P."/>
            <person name="Lorenzen E.D."/>
        </authorList>
    </citation>
    <scope>NUCLEOTIDE SEQUENCE [LARGE SCALE GENOMIC DNA]</scope>
</reference>
<evidence type="ECO:0000256" key="17">
    <source>
        <dbReference type="ARBA" id="ARBA00047509"/>
    </source>
</evidence>
<evidence type="ECO:0000256" key="10">
    <source>
        <dbReference type="ARBA" id="ARBA00023136"/>
    </source>
</evidence>
<dbReference type="AlphaFoldDB" id="A0A4U1ERS0"/>
<evidence type="ECO:0000256" key="2">
    <source>
        <dbReference type="ARBA" id="ARBA00004934"/>
    </source>
</evidence>
<dbReference type="GO" id="GO:0000139">
    <property type="term" value="C:Golgi membrane"/>
    <property type="evidence" value="ECO:0007669"/>
    <property type="project" value="UniProtKB-SubCell"/>
</dbReference>
<dbReference type="InterPro" id="IPR038578">
    <property type="entry name" value="GT29-like_sf"/>
</dbReference>
<evidence type="ECO:0000256" key="13">
    <source>
        <dbReference type="ARBA" id="ARBA00039106"/>
    </source>
</evidence>
<organism evidence="18 19">
    <name type="scientific">Monodon monoceros</name>
    <name type="common">Narwhal</name>
    <name type="synonym">Ceratodon monodon</name>
    <dbReference type="NCBI Taxonomy" id="40151"/>
    <lineage>
        <taxon>Eukaryota</taxon>
        <taxon>Metazoa</taxon>
        <taxon>Chordata</taxon>
        <taxon>Craniata</taxon>
        <taxon>Vertebrata</taxon>
        <taxon>Euteleostomi</taxon>
        <taxon>Mammalia</taxon>
        <taxon>Eutheria</taxon>
        <taxon>Laurasiatheria</taxon>
        <taxon>Artiodactyla</taxon>
        <taxon>Whippomorpha</taxon>
        <taxon>Cetacea</taxon>
        <taxon>Odontoceti</taxon>
        <taxon>Monodontidae</taxon>
        <taxon>Monodon</taxon>
    </lineage>
</organism>
<comment type="catalytic activity">
    <reaction evidence="15">
        <text>a ganglioside GA1 (d18:1(4E)) + CMP-N-acetyl-beta-neuraminate = a ganglioside GM1b (d18:1(4E)) + CMP + H(+)</text>
        <dbReference type="Rhea" id="RHEA:47560"/>
        <dbReference type="ChEBI" id="CHEBI:15378"/>
        <dbReference type="ChEBI" id="CHEBI:27938"/>
        <dbReference type="ChEBI" id="CHEBI:57812"/>
        <dbReference type="ChEBI" id="CHEBI:60377"/>
        <dbReference type="ChEBI" id="CHEBI:78568"/>
    </reaction>
    <physiologicalReaction direction="left-to-right" evidence="15">
        <dbReference type="Rhea" id="RHEA:47561"/>
    </physiologicalReaction>
</comment>
<proteinExistence type="inferred from homology"/>
<dbReference type="InterPro" id="IPR051757">
    <property type="entry name" value="Beta-gal_alpha2-3_sialyltrans"/>
</dbReference>
<comment type="subcellular location">
    <subcellularLocation>
        <location evidence="1">Golgi apparatus membrane</location>
        <topology evidence="1">Single-pass type II membrane protein</topology>
    </subcellularLocation>
</comment>
<evidence type="ECO:0000256" key="15">
    <source>
        <dbReference type="ARBA" id="ARBA00043673"/>
    </source>
</evidence>
<evidence type="ECO:0000256" key="1">
    <source>
        <dbReference type="ARBA" id="ARBA00004323"/>
    </source>
</evidence>
<comment type="catalytic activity">
    <reaction evidence="12">
        <text>a beta-D-galactosyl-(1-&gt;3)-N-acetyl-alpha-D-galactosaminyl derivative + CMP-N-acetyl-beta-neuraminate = an N-acetyl-alpha-neuraminyl-(2-&gt;3)-beta-D-galactosyl-(1-&gt;3)-N-acetyl-alpha-D-galactosaminyl derivative + CMP + H(+)</text>
        <dbReference type="Rhea" id="RHEA:21616"/>
        <dbReference type="ChEBI" id="CHEBI:15378"/>
        <dbReference type="ChEBI" id="CHEBI:57812"/>
        <dbReference type="ChEBI" id="CHEBI:60377"/>
        <dbReference type="ChEBI" id="CHEBI:133470"/>
        <dbReference type="ChEBI" id="CHEBI:139596"/>
        <dbReference type="EC" id="2.4.3.4"/>
    </reaction>
    <physiologicalReaction direction="left-to-right" evidence="12">
        <dbReference type="Rhea" id="RHEA:21617"/>
    </physiologicalReaction>
</comment>
<comment type="catalytic activity">
    <reaction evidence="16">
        <text>a ganglioside GM1 (d18:1(4E)) + CMP-N-acetyl-beta-neuraminate = a ganglioside GD1a (d18:1(4E)) + CMP + H(+)</text>
        <dbReference type="Rhea" id="RHEA:18021"/>
        <dbReference type="ChEBI" id="CHEBI:15378"/>
        <dbReference type="ChEBI" id="CHEBI:57812"/>
        <dbReference type="ChEBI" id="CHEBI:60377"/>
        <dbReference type="ChEBI" id="CHEBI:77709"/>
        <dbReference type="ChEBI" id="CHEBI:78445"/>
        <dbReference type="EC" id="2.4.3.2"/>
    </reaction>
    <physiologicalReaction direction="left-to-right" evidence="16">
        <dbReference type="Rhea" id="RHEA:18022"/>
    </physiologicalReaction>
</comment>
<keyword evidence="9" id="KW-0333">Golgi apparatus</keyword>
<feature type="non-terminal residue" evidence="18">
    <location>
        <position position="1"/>
    </location>
</feature>
<evidence type="ECO:0000256" key="7">
    <source>
        <dbReference type="ARBA" id="ARBA00022968"/>
    </source>
</evidence>
<keyword evidence="8" id="KW-1133">Transmembrane helix</keyword>
<evidence type="ECO:0000256" key="5">
    <source>
        <dbReference type="ARBA" id="ARBA00022679"/>
    </source>
</evidence>
<dbReference type="GO" id="GO:0047288">
    <property type="term" value="F:beta-D-galactosyl-(1-&gt;3)-N-acetyl-beta-D-galactosaminide alpha-2,3- sialyltransferase"/>
    <property type="evidence" value="ECO:0007669"/>
    <property type="project" value="UniProtKB-EC"/>
</dbReference>
<dbReference type="Pfam" id="PF00777">
    <property type="entry name" value="Glyco_transf_29"/>
    <property type="match status" value="1"/>
</dbReference>
<dbReference type="InterPro" id="IPR001675">
    <property type="entry name" value="Glyco_trans_29"/>
</dbReference>
<dbReference type="GO" id="GO:0003836">
    <property type="term" value="F:beta-galactoside (CMP) alpha-2,3-sialyltransferase activity"/>
    <property type="evidence" value="ECO:0007669"/>
    <property type="project" value="UniProtKB-EC"/>
</dbReference>
<evidence type="ECO:0000256" key="11">
    <source>
        <dbReference type="ARBA" id="ARBA00023180"/>
    </source>
</evidence>
<dbReference type="EMBL" id="RWIC01000881">
    <property type="protein sequence ID" value="TKC39324.1"/>
    <property type="molecule type" value="Genomic_DNA"/>
</dbReference>
<gene>
    <name evidence="18" type="ORF">EI555_002423</name>
</gene>
<protein>
    <recommendedName>
        <fullName evidence="13">beta-D-galactosyl-(1-&gt;3)-N-acetyl-beta-D-galactosaminide alpha-2,3-sialyltransferase</fullName>
        <ecNumber evidence="13">2.4.3.2</ecNumber>
    </recommendedName>
    <alternativeName>
        <fullName evidence="14">Monosialoganglioside sialyltransferase</fullName>
    </alternativeName>
</protein>
<keyword evidence="6" id="KW-0812">Transmembrane</keyword>
<evidence type="ECO:0000256" key="8">
    <source>
        <dbReference type="ARBA" id="ARBA00022989"/>
    </source>
</evidence>
<evidence type="ECO:0000256" key="14">
    <source>
        <dbReference type="ARBA" id="ARBA00042990"/>
    </source>
</evidence>
<evidence type="ECO:0000256" key="4">
    <source>
        <dbReference type="ARBA" id="ARBA00022676"/>
    </source>
</evidence>
<evidence type="ECO:0000256" key="12">
    <source>
        <dbReference type="ARBA" id="ARBA00036292"/>
    </source>
</evidence>
<keyword evidence="7" id="KW-0735">Signal-anchor</keyword>
<comment type="pathway">
    <text evidence="2">Glycolipid biosynthesis.</text>
</comment>
<sequence>ESSQNDSQEKPRIRSRTCHCPRNSKKVYLFIWGPRSVWFDECFEMDIEPLMRSEAPVSSDALLLISSQRRSLGIKTSSQLKSLSHTHWTVWGARPVQWLETQKFLRGSDLGFKIDQYDMAPVQGFETDVGNMTTVHITYPEIDSPQDPGAQLLLLPLNSSGLKWVMEVLQKEGITRKPKNPGHVISLSFLQYVQQRWLGKNDHFPSLGFIALLYALHTCDQVSLFSLRTDRLSRWSHYWDEEYCFKSNMHSFKEEQQVILKLQCEGKVVIYN</sequence>
<keyword evidence="11" id="KW-0325">Glycoprotein</keyword>
<comment type="similarity">
    <text evidence="3">Belongs to the glycosyltransferase 29 family.</text>
</comment>